<gene>
    <name evidence="2" type="ORF">LCGC14_2214060</name>
</gene>
<evidence type="ECO:0000259" key="1">
    <source>
        <dbReference type="Pfam" id="PF08241"/>
    </source>
</evidence>
<feature type="domain" description="Methyltransferase type 11" evidence="1">
    <location>
        <begin position="386"/>
        <end position="444"/>
    </location>
</feature>
<protein>
    <recommendedName>
        <fullName evidence="1">Methyltransferase type 11 domain-containing protein</fullName>
    </recommendedName>
</protein>
<sequence length="522" mass="61238">LVNQKANVTFYKFGDGDYYFLKQRELGSARPGARALSKPYNNINIKEFWDGVLKNDYIITEIMPKRYLMFKELFPERKRDFPSEYGHGLVANKWFFKTFKGKLGLIGAKEKLKIIELLMQHREYRDYLGIDKFNDYIYIPQKFAADDIKSLEKSIAAQLKNSKSDIFLLGIGHVKSALLYRLKKYKQAVYVDVGGAIDAIAGVMNIRRLHMAKWENYQLKNFDYSNIDYMKYHGWGKHVYLNHHNSYKNKSKTILSKIRSLLKAYLKRFKVNILLKNPFIYKRYLKYFKGLKFAPKPLTKVPWSNTTLKSREDVELALKIIKNSNLNSHSDVEKNWDSLIALKTILQNSSPSSRILDAGGDFSSIILNWLYQFNYKHLSALNLIFKKRIRKGNIEYIPGDLTKSRFPDNYFDIITCLSVIEHGVDGDEYFREMNRILKPNGLLITSTDYWISKIDTKGLVAYNNPIYIFDKKSIEILLEKAKNYGFRVFGNNVELNCQEKVVNWKKFNLIYTFLIFCLKKMK</sequence>
<organism evidence="2">
    <name type="scientific">marine sediment metagenome</name>
    <dbReference type="NCBI Taxonomy" id="412755"/>
    <lineage>
        <taxon>unclassified sequences</taxon>
        <taxon>metagenomes</taxon>
        <taxon>ecological metagenomes</taxon>
    </lineage>
</organism>
<dbReference type="CDD" id="cd02440">
    <property type="entry name" value="AdoMet_MTases"/>
    <property type="match status" value="1"/>
</dbReference>
<dbReference type="Pfam" id="PF08241">
    <property type="entry name" value="Methyltransf_11"/>
    <property type="match status" value="1"/>
</dbReference>
<evidence type="ECO:0000313" key="2">
    <source>
        <dbReference type="EMBL" id="KKL59563.1"/>
    </source>
</evidence>
<name>A0A0F9DCU7_9ZZZZ</name>
<dbReference type="InterPro" id="IPR029063">
    <property type="entry name" value="SAM-dependent_MTases_sf"/>
</dbReference>
<accession>A0A0F9DCU7</accession>
<dbReference type="GO" id="GO:0008757">
    <property type="term" value="F:S-adenosylmethionine-dependent methyltransferase activity"/>
    <property type="evidence" value="ECO:0007669"/>
    <property type="project" value="InterPro"/>
</dbReference>
<reference evidence="2" key="1">
    <citation type="journal article" date="2015" name="Nature">
        <title>Complex archaea that bridge the gap between prokaryotes and eukaryotes.</title>
        <authorList>
            <person name="Spang A."/>
            <person name="Saw J.H."/>
            <person name="Jorgensen S.L."/>
            <person name="Zaremba-Niedzwiedzka K."/>
            <person name="Martijn J."/>
            <person name="Lind A.E."/>
            <person name="van Eijk R."/>
            <person name="Schleper C."/>
            <person name="Guy L."/>
            <person name="Ettema T.J."/>
        </authorList>
    </citation>
    <scope>NUCLEOTIDE SEQUENCE</scope>
</reference>
<dbReference type="InterPro" id="IPR013216">
    <property type="entry name" value="Methyltransf_11"/>
</dbReference>
<dbReference type="SUPFAM" id="SSF53335">
    <property type="entry name" value="S-adenosyl-L-methionine-dependent methyltransferases"/>
    <property type="match status" value="1"/>
</dbReference>
<dbReference type="EMBL" id="LAZR01029444">
    <property type="protein sequence ID" value="KKL59563.1"/>
    <property type="molecule type" value="Genomic_DNA"/>
</dbReference>
<dbReference type="Gene3D" id="3.40.50.150">
    <property type="entry name" value="Vaccinia Virus protein VP39"/>
    <property type="match status" value="1"/>
</dbReference>
<dbReference type="AlphaFoldDB" id="A0A0F9DCU7"/>
<proteinExistence type="predicted"/>
<comment type="caution">
    <text evidence="2">The sequence shown here is derived from an EMBL/GenBank/DDBJ whole genome shotgun (WGS) entry which is preliminary data.</text>
</comment>
<feature type="non-terminal residue" evidence="2">
    <location>
        <position position="1"/>
    </location>
</feature>